<organism evidence="1">
    <name type="scientific">uncultured Rubrobacteraceae bacterium</name>
    <dbReference type="NCBI Taxonomy" id="349277"/>
    <lineage>
        <taxon>Bacteria</taxon>
        <taxon>Bacillati</taxon>
        <taxon>Actinomycetota</taxon>
        <taxon>Rubrobacteria</taxon>
        <taxon>Rubrobacterales</taxon>
        <taxon>Rubrobacteraceae</taxon>
        <taxon>environmental samples</taxon>
    </lineage>
</organism>
<reference evidence="1" key="1">
    <citation type="submission" date="2020-02" db="EMBL/GenBank/DDBJ databases">
        <authorList>
            <person name="Meier V. D."/>
        </authorList>
    </citation>
    <scope>NUCLEOTIDE SEQUENCE</scope>
    <source>
        <strain evidence="1">AVDCRST_MAG14</strain>
    </source>
</reference>
<gene>
    <name evidence="1" type="ORF">AVDCRST_MAG14-1367</name>
</gene>
<accession>A0A6J4QWH5</accession>
<evidence type="ECO:0000313" key="1">
    <source>
        <dbReference type="EMBL" id="CAA9454342.1"/>
    </source>
</evidence>
<sequence>MSDSIPGKSDTELSIESFVDSMQEIHPNLDREEFRDTITRCVHDALDSANGGEESEGGEE</sequence>
<name>A0A6J4QWH5_9ACTN</name>
<protein>
    <submittedName>
        <fullName evidence="1">Uncharacterized protein</fullName>
    </submittedName>
</protein>
<proteinExistence type="predicted"/>
<dbReference type="EMBL" id="CADCVG010000056">
    <property type="protein sequence ID" value="CAA9454342.1"/>
    <property type="molecule type" value="Genomic_DNA"/>
</dbReference>
<dbReference type="AlphaFoldDB" id="A0A6J4QWH5"/>